<dbReference type="InterPro" id="IPR036412">
    <property type="entry name" value="HAD-like_sf"/>
</dbReference>
<dbReference type="Proteomes" id="UP000182264">
    <property type="component" value="Chromosome"/>
</dbReference>
<dbReference type="SUPFAM" id="SSF81653">
    <property type="entry name" value="Calcium ATPase, transduction domain A"/>
    <property type="match status" value="1"/>
</dbReference>
<feature type="transmembrane region" description="Helical" evidence="12">
    <location>
        <begin position="78"/>
        <end position="98"/>
    </location>
</feature>
<dbReference type="STRING" id="29542.A6070_12815"/>
<dbReference type="GO" id="GO:0016887">
    <property type="term" value="F:ATP hydrolysis activity"/>
    <property type="evidence" value="ECO:0007669"/>
    <property type="project" value="InterPro"/>
</dbReference>
<comment type="similarity">
    <text evidence="2 12">Belongs to the cation transport ATPase (P-type) (TC 3.A.3) family. Type IB subfamily.</text>
</comment>
<dbReference type="NCBIfam" id="TIGR01511">
    <property type="entry name" value="ATPase-IB1_Cu"/>
    <property type="match status" value="1"/>
</dbReference>
<reference evidence="14 15" key="1">
    <citation type="journal article" date="2017" name="Genome Announc.">
        <title>Complete Genome Sequences of Two Acetylene-Fermenting Pelobacter acetylenicus Strains.</title>
        <authorList>
            <person name="Sutton J.M."/>
            <person name="Baesman S.M."/>
            <person name="Fierst J.L."/>
            <person name="Poret-Peterson A.T."/>
            <person name="Oremland R.S."/>
            <person name="Dunlap D.S."/>
            <person name="Akob D.M."/>
        </authorList>
    </citation>
    <scope>NUCLEOTIDE SEQUENCE [LARGE SCALE GENOMIC DNA]</scope>
    <source>
        <strain evidence="14 15">DSM 3247</strain>
    </source>
</reference>
<dbReference type="SFLD" id="SFLDG00002">
    <property type="entry name" value="C1.7:_P-type_atpase_like"/>
    <property type="match status" value="1"/>
</dbReference>
<evidence type="ECO:0000256" key="5">
    <source>
        <dbReference type="ARBA" id="ARBA00022741"/>
    </source>
</evidence>
<evidence type="ECO:0000256" key="7">
    <source>
        <dbReference type="ARBA" id="ARBA00022967"/>
    </source>
</evidence>
<organism evidence="14 15">
    <name type="scientific">Syntrophotalea acetylenica</name>
    <name type="common">Pelobacter acetylenicus</name>
    <dbReference type="NCBI Taxonomy" id="29542"/>
    <lineage>
        <taxon>Bacteria</taxon>
        <taxon>Pseudomonadati</taxon>
        <taxon>Thermodesulfobacteriota</taxon>
        <taxon>Desulfuromonadia</taxon>
        <taxon>Desulfuromonadales</taxon>
        <taxon>Syntrophotaleaceae</taxon>
        <taxon>Syntrophotalea</taxon>
    </lineage>
</organism>
<sequence length="717" mass="77081">MDCSEEVAILRREVGGRPGIIDLAFDVVNARMTVEFDPDAISAPEIVTAVNATGMKASPWELRHAAAKQPFWTRHGRLITTVASGLLLASAFFAHWMHHGSLLDVFAGLHGTEQNPPTFIALLYLGAVTCGAWYVLPKALQAIRRLRPDMNVLMIAAVIGAILIGELFEAATVAFLFALSLLLEHWSVERARNAIGALLHLTPPTARYFCGNHCGYHEKPVSEVPPGATVQVWPGEKIPLDGMVIKGMSSVNQAPITGESMPVSKQPGDEVYAGTINQEGVLELRTTRAASDTTLARIIHMVENAQARRARSQQWVDRFSVYYTPSMMLLAIATAVTLPLLTTASWPESVYRGLVILVIACPCALVISTPVSIVSALTASARNGVLIKGGLYLEAAGSLKILAMDKTGTLTEGQPEVQVLVPLDGHTEEELLTRAAALEATSEHPLARAILRKARASGITVVPAEHYQALPGKGGEGMIDGRAFWIGSHRLMHEKNQDLADIRKRVEALEDAGHTVIALGNDRHVCGLISVADRLRKNVPRILDAIRQAGVEQIIMLTGDNQGTARAIAAEAGVDDHRCELLPEDKVEAIGRLVRKHRTVAMVGDGVNDAPAMAAATLGIAMGAMGTDAALETADVALMADDLAKLPWLIRHSRRTLRNIQQNIGFALGIKLVFIILTMLGLATLWMAIAADTGVTLLVIFNSLRLLNLSASDGRST</sequence>
<dbReference type="SFLD" id="SFLDS00003">
    <property type="entry name" value="Haloacid_Dehalogenase"/>
    <property type="match status" value="1"/>
</dbReference>
<dbReference type="InterPro" id="IPR023214">
    <property type="entry name" value="HAD_sf"/>
</dbReference>
<dbReference type="GO" id="GO:0016463">
    <property type="term" value="F:P-type zinc transporter activity"/>
    <property type="evidence" value="ECO:0007669"/>
    <property type="project" value="UniProtKB-EC"/>
</dbReference>
<dbReference type="PROSITE" id="PS00154">
    <property type="entry name" value="ATPASE_E1_E2"/>
    <property type="match status" value="1"/>
</dbReference>
<dbReference type="InterPro" id="IPR006121">
    <property type="entry name" value="HMA_dom"/>
</dbReference>
<dbReference type="Pfam" id="PF00702">
    <property type="entry name" value="Hydrolase"/>
    <property type="match status" value="1"/>
</dbReference>
<evidence type="ECO:0000256" key="4">
    <source>
        <dbReference type="ARBA" id="ARBA00022723"/>
    </source>
</evidence>
<dbReference type="InterPro" id="IPR044492">
    <property type="entry name" value="P_typ_ATPase_HD_dom"/>
</dbReference>
<dbReference type="PANTHER" id="PTHR48085:SF5">
    <property type="entry name" value="CADMIUM_ZINC-TRANSPORTING ATPASE HMA4-RELATED"/>
    <property type="match status" value="1"/>
</dbReference>
<dbReference type="EC" id="7.2.2.12" evidence="10"/>
<dbReference type="PANTHER" id="PTHR48085">
    <property type="entry name" value="CADMIUM/ZINC-TRANSPORTING ATPASE HMA2-RELATED"/>
    <property type="match status" value="1"/>
</dbReference>
<dbReference type="KEGG" id="pace:A6070_12815"/>
<dbReference type="InterPro" id="IPR001757">
    <property type="entry name" value="P_typ_ATPase"/>
</dbReference>
<evidence type="ECO:0000256" key="9">
    <source>
        <dbReference type="ARBA" id="ARBA00023136"/>
    </source>
</evidence>
<dbReference type="SFLD" id="SFLDF00027">
    <property type="entry name" value="p-type_atpase"/>
    <property type="match status" value="1"/>
</dbReference>
<keyword evidence="6 12" id="KW-0067">ATP-binding</keyword>
<evidence type="ECO:0000256" key="8">
    <source>
        <dbReference type="ARBA" id="ARBA00022989"/>
    </source>
</evidence>
<keyword evidence="4 12" id="KW-0479">Metal-binding</keyword>
<dbReference type="InterPro" id="IPR027256">
    <property type="entry name" value="P-typ_ATPase_IB"/>
</dbReference>
<comment type="catalytic activity">
    <reaction evidence="11">
        <text>Zn(2+)(in) + ATP + H2O = Zn(2+)(out) + ADP + phosphate + H(+)</text>
        <dbReference type="Rhea" id="RHEA:20621"/>
        <dbReference type="ChEBI" id="CHEBI:15377"/>
        <dbReference type="ChEBI" id="CHEBI:15378"/>
        <dbReference type="ChEBI" id="CHEBI:29105"/>
        <dbReference type="ChEBI" id="CHEBI:30616"/>
        <dbReference type="ChEBI" id="CHEBI:43474"/>
        <dbReference type="ChEBI" id="CHEBI:456216"/>
        <dbReference type="EC" id="7.2.2.12"/>
    </reaction>
</comment>
<dbReference type="Pfam" id="PF00122">
    <property type="entry name" value="E1-E2_ATPase"/>
    <property type="match status" value="1"/>
</dbReference>
<evidence type="ECO:0000256" key="12">
    <source>
        <dbReference type="RuleBase" id="RU362081"/>
    </source>
</evidence>
<dbReference type="GO" id="GO:0046872">
    <property type="term" value="F:metal ion binding"/>
    <property type="evidence" value="ECO:0007669"/>
    <property type="project" value="UniProtKB-KW"/>
</dbReference>
<dbReference type="GO" id="GO:0015086">
    <property type="term" value="F:cadmium ion transmembrane transporter activity"/>
    <property type="evidence" value="ECO:0007669"/>
    <property type="project" value="TreeGrafter"/>
</dbReference>
<keyword evidence="15" id="KW-1185">Reference proteome</keyword>
<evidence type="ECO:0000256" key="10">
    <source>
        <dbReference type="ARBA" id="ARBA00039097"/>
    </source>
</evidence>
<dbReference type="GO" id="GO:0005886">
    <property type="term" value="C:plasma membrane"/>
    <property type="evidence" value="ECO:0007669"/>
    <property type="project" value="UniProtKB-SubCell"/>
</dbReference>
<feature type="domain" description="HMA" evidence="13">
    <location>
        <begin position="1"/>
        <end position="58"/>
    </location>
</feature>
<evidence type="ECO:0000256" key="6">
    <source>
        <dbReference type="ARBA" id="ARBA00022840"/>
    </source>
</evidence>
<keyword evidence="7" id="KW-1278">Translocase</keyword>
<proteinExistence type="inferred from homology"/>
<dbReference type="InterPro" id="IPR059000">
    <property type="entry name" value="ATPase_P-type_domA"/>
</dbReference>
<evidence type="ECO:0000256" key="1">
    <source>
        <dbReference type="ARBA" id="ARBA00004141"/>
    </source>
</evidence>
<accession>A0A1L3GJS5</accession>
<dbReference type="SUPFAM" id="SSF55008">
    <property type="entry name" value="HMA, heavy metal-associated domain"/>
    <property type="match status" value="1"/>
</dbReference>
<dbReference type="CDD" id="cd00371">
    <property type="entry name" value="HMA"/>
    <property type="match status" value="1"/>
</dbReference>
<evidence type="ECO:0000259" key="13">
    <source>
        <dbReference type="PROSITE" id="PS50846"/>
    </source>
</evidence>
<dbReference type="FunFam" id="2.70.150.10:FF:000002">
    <property type="entry name" value="Copper-transporting ATPase 1, putative"/>
    <property type="match status" value="1"/>
</dbReference>
<keyword evidence="5 12" id="KW-0547">Nucleotide-binding</keyword>
<dbReference type="InterPro" id="IPR018303">
    <property type="entry name" value="ATPase_P-typ_P_site"/>
</dbReference>
<evidence type="ECO:0000256" key="3">
    <source>
        <dbReference type="ARBA" id="ARBA00022692"/>
    </source>
</evidence>
<dbReference type="InterPro" id="IPR051014">
    <property type="entry name" value="Cation_Transport_ATPase_IB"/>
</dbReference>
<dbReference type="NCBIfam" id="TIGR01525">
    <property type="entry name" value="ATPase-IB_hvy"/>
    <property type="match status" value="1"/>
</dbReference>
<dbReference type="InterPro" id="IPR023298">
    <property type="entry name" value="ATPase_P-typ_TM_dom_sf"/>
</dbReference>
<dbReference type="InterPro" id="IPR008250">
    <property type="entry name" value="ATPase_P-typ_transduc_dom_A_sf"/>
</dbReference>
<evidence type="ECO:0000313" key="14">
    <source>
        <dbReference type="EMBL" id="APG26174.1"/>
    </source>
</evidence>
<dbReference type="Gene3D" id="3.40.50.1000">
    <property type="entry name" value="HAD superfamily/HAD-like"/>
    <property type="match status" value="1"/>
</dbReference>
<evidence type="ECO:0000313" key="15">
    <source>
        <dbReference type="Proteomes" id="UP000182264"/>
    </source>
</evidence>
<dbReference type="SUPFAM" id="SSF81665">
    <property type="entry name" value="Calcium ATPase, transmembrane domain M"/>
    <property type="match status" value="1"/>
</dbReference>
<dbReference type="PROSITE" id="PS50846">
    <property type="entry name" value="HMA_2"/>
    <property type="match status" value="1"/>
</dbReference>
<evidence type="ECO:0000256" key="11">
    <source>
        <dbReference type="ARBA" id="ARBA00047308"/>
    </source>
</evidence>
<keyword evidence="9 12" id="KW-0472">Membrane</keyword>
<dbReference type="NCBIfam" id="TIGR01494">
    <property type="entry name" value="ATPase_P-type"/>
    <property type="match status" value="1"/>
</dbReference>
<dbReference type="PRINTS" id="PR00119">
    <property type="entry name" value="CATATPASE"/>
</dbReference>
<feature type="transmembrane region" description="Helical" evidence="12">
    <location>
        <begin position="118"/>
        <end position="136"/>
    </location>
</feature>
<dbReference type="Gene3D" id="3.30.70.100">
    <property type="match status" value="1"/>
</dbReference>
<keyword evidence="8 12" id="KW-1133">Transmembrane helix</keyword>
<gene>
    <name evidence="14" type="ORF">A7E75_04180</name>
</gene>
<dbReference type="InterPro" id="IPR036163">
    <property type="entry name" value="HMA_dom_sf"/>
</dbReference>
<name>A0A1L3GJS5_SYNAC</name>
<feature type="transmembrane region" description="Helical" evidence="12">
    <location>
        <begin position="664"/>
        <end position="683"/>
    </location>
</feature>
<feature type="transmembrane region" description="Helical" evidence="12">
    <location>
        <begin position="354"/>
        <end position="379"/>
    </location>
</feature>
<dbReference type="EMBL" id="CP015518">
    <property type="protein sequence ID" value="APG26174.1"/>
    <property type="molecule type" value="Genomic_DNA"/>
</dbReference>
<protein>
    <recommendedName>
        <fullName evidence="10">P-type Zn(2+) transporter</fullName>
        <ecNumber evidence="10">7.2.2.12</ecNumber>
    </recommendedName>
</protein>
<dbReference type="AlphaFoldDB" id="A0A1L3GJS5"/>
<dbReference type="Gene3D" id="3.40.1110.10">
    <property type="entry name" value="Calcium-transporting ATPase, cytoplasmic domain N"/>
    <property type="match status" value="1"/>
</dbReference>
<keyword evidence="3 12" id="KW-0812">Transmembrane</keyword>
<dbReference type="Gene3D" id="2.70.150.10">
    <property type="entry name" value="Calcium-transporting ATPase, cytoplasmic transduction domain A"/>
    <property type="match status" value="1"/>
</dbReference>
<dbReference type="SUPFAM" id="SSF56784">
    <property type="entry name" value="HAD-like"/>
    <property type="match status" value="1"/>
</dbReference>
<dbReference type="GO" id="GO:0005524">
    <property type="term" value="F:ATP binding"/>
    <property type="evidence" value="ECO:0007669"/>
    <property type="project" value="UniProtKB-UniRule"/>
</dbReference>
<comment type="subcellular location">
    <subcellularLocation>
        <location evidence="12">Cell membrane</location>
    </subcellularLocation>
    <subcellularLocation>
        <location evidence="1">Membrane</location>
        <topology evidence="1">Multi-pass membrane protein</topology>
    </subcellularLocation>
</comment>
<dbReference type="InterPro" id="IPR023299">
    <property type="entry name" value="ATPase_P-typ_cyto_dom_N"/>
</dbReference>
<evidence type="ECO:0000256" key="2">
    <source>
        <dbReference type="ARBA" id="ARBA00006024"/>
    </source>
</evidence>
<feature type="transmembrane region" description="Helical" evidence="12">
    <location>
        <begin position="321"/>
        <end position="342"/>
    </location>
</feature>
<keyword evidence="12" id="KW-1003">Cell membrane</keyword>